<dbReference type="PROSITE" id="PS00463">
    <property type="entry name" value="ZN2_CY6_FUNGAL_1"/>
    <property type="match status" value="1"/>
</dbReference>
<dbReference type="GO" id="GO:0000981">
    <property type="term" value="F:DNA-binding transcription factor activity, RNA polymerase II-specific"/>
    <property type="evidence" value="ECO:0007669"/>
    <property type="project" value="InterPro"/>
</dbReference>
<evidence type="ECO:0000256" key="11">
    <source>
        <dbReference type="SAM" id="MobiDB-lite"/>
    </source>
</evidence>
<evidence type="ECO:0000256" key="8">
    <source>
        <dbReference type="ARBA" id="ARBA00038134"/>
    </source>
</evidence>
<evidence type="ECO:0000313" key="14">
    <source>
        <dbReference type="Proteomes" id="UP000256645"/>
    </source>
</evidence>
<name>A0A3D8Q9S0_9HELO</name>
<evidence type="ECO:0000256" key="5">
    <source>
        <dbReference type="ARBA" id="ARBA00023125"/>
    </source>
</evidence>
<dbReference type="InterPro" id="IPR051089">
    <property type="entry name" value="prtT"/>
</dbReference>
<comment type="subcellular location">
    <subcellularLocation>
        <location evidence="1">Nucleus</location>
    </subcellularLocation>
</comment>
<accession>A0A3D8Q9S0</accession>
<dbReference type="EMBL" id="PDLM01000018">
    <property type="protein sequence ID" value="RDW58204.1"/>
    <property type="molecule type" value="Genomic_DNA"/>
</dbReference>
<dbReference type="InterPro" id="IPR036864">
    <property type="entry name" value="Zn2-C6_fun-type_DNA-bd_sf"/>
</dbReference>
<keyword evidence="2" id="KW-0479">Metal-binding</keyword>
<feature type="region of interest" description="Disordered" evidence="11">
    <location>
        <begin position="86"/>
        <end position="109"/>
    </location>
</feature>
<dbReference type="STRING" id="1849047.A0A3D8Q9S0"/>
<protein>
    <recommendedName>
        <fullName evidence="9">Transcriptional activator of proteases prtT</fullName>
    </recommendedName>
    <alternativeName>
        <fullName evidence="10">Zn(2)-C6 zinc finger-containing protein prtT</fullName>
    </alternativeName>
</protein>
<dbReference type="PANTHER" id="PTHR31845:SF34">
    <property type="entry name" value="TRANSCRIPTIONAL ACTIVATOR OF PROTEASES PRTT"/>
    <property type="match status" value="1"/>
</dbReference>
<keyword evidence="6" id="KW-0804">Transcription</keyword>
<gene>
    <name evidence="13" type="ORF">BP6252_13615</name>
</gene>
<keyword evidence="5" id="KW-0238">DNA-binding</keyword>
<dbReference type="GO" id="GO:0000976">
    <property type="term" value="F:transcription cis-regulatory region binding"/>
    <property type="evidence" value="ECO:0007669"/>
    <property type="project" value="TreeGrafter"/>
</dbReference>
<keyword evidence="14" id="KW-1185">Reference proteome</keyword>
<evidence type="ECO:0000256" key="7">
    <source>
        <dbReference type="ARBA" id="ARBA00023242"/>
    </source>
</evidence>
<comment type="caution">
    <text evidence="13">The sequence shown here is derived from an EMBL/GenBank/DDBJ whole genome shotgun (WGS) entry which is preliminary data.</text>
</comment>
<evidence type="ECO:0000256" key="1">
    <source>
        <dbReference type="ARBA" id="ARBA00004123"/>
    </source>
</evidence>
<evidence type="ECO:0000256" key="2">
    <source>
        <dbReference type="ARBA" id="ARBA00022723"/>
    </source>
</evidence>
<feature type="domain" description="Zn(2)-C6 fungal-type" evidence="12">
    <location>
        <begin position="11"/>
        <end position="44"/>
    </location>
</feature>
<keyword evidence="4" id="KW-0805">Transcription regulation</keyword>
<comment type="similarity">
    <text evidence="8">Belongs to the prtT family.</text>
</comment>
<dbReference type="PANTHER" id="PTHR31845">
    <property type="entry name" value="FINGER DOMAIN PROTEIN, PUTATIVE-RELATED"/>
    <property type="match status" value="1"/>
</dbReference>
<sequence length="564" mass="62895">MPPTRGRASKACLSCRKIKTRCYEPQNTSRGCLRCDRLGQACSLAAEPADHNEVHDHTDCKDRLDALEKTVRELVSRLDPISAASHLSPPLPAPAPPHVACHDTETSTPTAPPVFLIRDAASDIGMGHSSSNDEIPTVSKVHVDVISKGFLTAEQAISLLDLFQEQYGRWVCIQKPENVHALLSETRKSPLLLCACCLIAVRHKSQELATKLAPLLFQEVKGLLSNSLLMIPQSIDFFQAVLILSMWSTTIGQVPMSIDSWLISGYALQQALAAGNLFKSTSSTIHARQPSKTDLDRMCIWNHLCLVHLHYCVGTKRRAVLTREEIDKCGDILGFNHATNFETRMVAEIKLYWIIYESTTAPSIDLPKTQNSLHGWKNEWKHLFAEPRSQFIQMSFRFAQLLIYDHSLKSRSAAVRESSLIEMIRLSTEIINIAMTTADDMTKHLSDHIYHVITFAAITLCRLLNSYESKLSASQNVQDLDSLILSLVTWLHTIGLPSHAAHILGDVVSVSHQKLRPHSHPSPYGTGNPAFDTEMALYFPELLGMESYNIGNSDVYSDWNPDMV</sequence>
<dbReference type="CDD" id="cd00067">
    <property type="entry name" value="GAL4"/>
    <property type="match status" value="1"/>
</dbReference>
<dbReference type="Proteomes" id="UP000256645">
    <property type="component" value="Unassembled WGS sequence"/>
</dbReference>
<dbReference type="PROSITE" id="PS50048">
    <property type="entry name" value="ZN2_CY6_FUNGAL_2"/>
    <property type="match status" value="1"/>
</dbReference>
<evidence type="ECO:0000256" key="10">
    <source>
        <dbReference type="ARBA" id="ARBA00042461"/>
    </source>
</evidence>
<evidence type="ECO:0000259" key="12">
    <source>
        <dbReference type="PROSITE" id="PS50048"/>
    </source>
</evidence>
<evidence type="ECO:0000256" key="6">
    <source>
        <dbReference type="ARBA" id="ARBA00023163"/>
    </source>
</evidence>
<dbReference type="Gene3D" id="4.10.240.10">
    <property type="entry name" value="Zn(2)-C6 fungal-type DNA-binding domain"/>
    <property type="match status" value="1"/>
</dbReference>
<dbReference type="GO" id="GO:0005634">
    <property type="term" value="C:nucleus"/>
    <property type="evidence" value="ECO:0007669"/>
    <property type="project" value="UniProtKB-SubCell"/>
</dbReference>
<dbReference type="AlphaFoldDB" id="A0A3D8Q9S0"/>
<evidence type="ECO:0000256" key="4">
    <source>
        <dbReference type="ARBA" id="ARBA00023015"/>
    </source>
</evidence>
<dbReference type="OrthoDB" id="2595934at2759"/>
<dbReference type="GO" id="GO:0008270">
    <property type="term" value="F:zinc ion binding"/>
    <property type="evidence" value="ECO:0007669"/>
    <property type="project" value="InterPro"/>
</dbReference>
<reference evidence="13 14" key="1">
    <citation type="journal article" date="2018" name="IMA Fungus">
        <title>IMA Genome-F 9: Draft genome sequence of Annulohypoxylon stygium, Aspergillus mulundensis, Berkeleyomyces basicola (syn. Thielaviopsis basicola), Ceratocystis smalleyi, two Cercospora beticola strains, Coleophoma cylindrospora, Fusarium fracticaudum, Phialophora cf. hyalina, and Morchella septimelata.</title>
        <authorList>
            <person name="Wingfield B.D."/>
            <person name="Bills G.F."/>
            <person name="Dong Y."/>
            <person name="Huang W."/>
            <person name="Nel W.J."/>
            <person name="Swalarsk-Parry B.S."/>
            <person name="Vaghefi N."/>
            <person name="Wilken P.M."/>
            <person name="An Z."/>
            <person name="de Beer Z.W."/>
            <person name="De Vos L."/>
            <person name="Chen L."/>
            <person name="Duong T.A."/>
            <person name="Gao Y."/>
            <person name="Hammerbacher A."/>
            <person name="Kikkert J.R."/>
            <person name="Li Y."/>
            <person name="Li H."/>
            <person name="Li K."/>
            <person name="Li Q."/>
            <person name="Liu X."/>
            <person name="Ma X."/>
            <person name="Naidoo K."/>
            <person name="Pethybridge S.J."/>
            <person name="Sun J."/>
            <person name="Steenkamp E.T."/>
            <person name="van der Nest M.A."/>
            <person name="van Wyk S."/>
            <person name="Wingfield M.J."/>
            <person name="Xiong C."/>
            <person name="Yue Q."/>
            <person name="Zhang X."/>
        </authorList>
    </citation>
    <scope>NUCLEOTIDE SEQUENCE [LARGE SCALE GENOMIC DNA]</scope>
    <source>
        <strain evidence="13 14">BP6252</strain>
    </source>
</reference>
<proteinExistence type="inferred from homology"/>
<dbReference type="InterPro" id="IPR001138">
    <property type="entry name" value="Zn2Cys6_DnaBD"/>
</dbReference>
<evidence type="ECO:0000313" key="13">
    <source>
        <dbReference type="EMBL" id="RDW58204.1"/>
    </source>
</evidence>
<evidence type="ECO:0000256" key="9">
    <source>
        <dbReference type="ARBA" id="ARBA00041135"/>
    </source>
</evidence>
<keyword evidence="3" id="KW-0862">Zinc</keyword>
<dbReference type="SMART" id="SM00066">
    <property type="entry name" value="GAL4"/>
    <property type="match status" value="1"/>
</dbReference>
<keyword evidence="7" id="KW-0539">Nucleus</keyword>
<evidence type="ECO:0000256" key="3">
    <source>
        <dbReference type="ARBA" id="ARBA00022833"/>
    </source>
</evidence>
<organism evidence="13 14">
    <name type="scientific">Coleophoma cylindrospora</name>
    <dbReference type="NCBI Taxonomy" id="1849047"/>
    <lineage>
        <taxon>Eukaryota</taxon>
        <taxon>Fungi</taxon>
        <taxon>Dikarya</taxon>
        <taxon>Ascomycota</taxon>
        <taxon>Pezizomycotina</taxon>
        <taxon>Leotiomycetes</taxon>
        <taxon>Helotiales</taxon>
        <taxon>Dermateaceae</taxon>
        <taxon>Coleophoma</taxon>
    </lineage>
</organism>
<dbReference type="SUPFAM" id="SSF57701">
    <property type="entry name" value="Zn2/Cys6 DNA-binding domain"/>
    <property type="match status" value="1"/>
</dbReference>
<dbReference type="CDD" id="cd12148">
    <property type="entry name" value="fungal_TF_MHR"/>
    <property type="match status" value="1"/>
</dbReference>